<dbReference type="PANTHER" id="PTHR11011:SF99">
    <property type="entry name" value="FATTY ACYL-COA REDUCTASE 3"/>
    <property type="match status" value="1"/>
</dbReference>
<dbReference type="InterPro" id="IPR036291">
    <property type="entry name" value="NAD(P)-bd_dom_sf"/>
</dbReference>
<evidence type="ECO:0000313" key="8">
    <source>
        <dbReference type="EMBL" id="KAK1435075.1"/>
    </source>
</evidence>
<proteinExistence type="inferred from homology"/>
<keyword evidence="4" id="KW-1133">Transmembrane helix</keyword>
<dbReference type="CDD" id="cd05236">
    <property type="entry name" value="FAR-N_SDR_e"/>
    <property type="match status" value="1"/>
</dbReference>
<feature type="chain" id="PRO_5042291342" description="Fatty acyl-CoA reductase" evidence="5">
    <location>
        <begin position="20"/>
        <end position="519"/>
    </location>
</feature>
<evidence type="ECO:0000256" key="2">
    <source>
        <dbReference type="ARBA" id="ARBA00022516"/>
    </source>
</evidence>
<dbReference type="AlphaFoldDB" id="A0AAD8P0X5"/>
<keyword evidence="4" id="KW-0472">Membrane</keyword>
<feature type="domain" description="Thioester reductase (TE)" evidence="7">
    <location>
        <begin position="45"/>
        <end position="346"/>
    </location>
</feature>
<dbReference type="InterPro" id="IPR033640">
    <property type="entry name" value="FAR_C"/>
</dbReference>
<dbReference type="InterPro" id="IPR013120">
    <property type="entry name" value="FAR_NAD-bd"/>
</dbReference>
<dbReference type="Pfam" id="PF07993">
    <property type="entry name" value="NAD_binding_4"/>
    <property type="match status" value="1"/>
</dbReference>
<feature type="transmembrane region" description="Helical" evidence="4">
    <location>
        <begin position="421"/>
        <end position="439"/>
    </location>
</feature>
<dbReference type="InterPro" id="IPR026055">
    <property type="entry name" value="FAR"/>
</dbReference>
<gene>
    <name evidence="8" type="ORF">QVD17_00835</name>
</gene>
<dbReference type="SUPFAM" id="SSF51735">
    <property type="entry name" value="NAD(P)-binding Rossmann-fold domains"/>
    <property type="match status" value="1"/>
</dbReference>
<dbReference type="GO" id="GO:0010345">
    <property type="term" value="P:suberin biosynthetic process"/>
    <property type="evidence" value="ECO:0007669"/>
    <property type="project" value="TreeGrafter"/>
</dbReference>
<protein>
    <recommendedName>
        <fullName evidence="4">Fatty acyl-CoA reductase</fullName>
        <ecNumber evidence="4">1.2.1.84</ecNumber>
    </recommendedName>
</protein>
<dbReference type="Gene3D" id="3.40.50.720">
    <property type="entry name" value="NAD(P)-binding Rossmann-like Domain"/>
    <property type="match status" value="1"/>
</dbReference>
<evidence type="ECO:0000313" key="9">
    <source>
        <dbReference type="Proteomes" id="UP001229421"/>
    </source>
</evidence>
<dbReference type="GO" id="GO:0080019">
    <property type="term" value="F:alcohol-forming very long-chain fatty acyl-CoA reductase activity"/>
    <property type="evidence" value="ECO:0007669"/>
    <property type="project" value="InterPro"/>
</dbReference>
<dbReference type="Proteomes" id="UP001229421">
    <property type="component" value="Unassembled WGS sequence"/>
</dbReference>
<organism evidence="8 9">
    <name type="scientific">Tagetes erecta</name>
    <name type="common">African marigold</name>
    <dbReference type="NCBI Taxonomy" id="13708"/>
    <lineage>
        <taxon>Eukaryota</taxon>
        <taxon>Viridiplantae</taxon>
        <taxon>Streptophyta</taxon>
        <taxon>Embryophyta</taxon>
        <taxon>Tracheophyta</taxon>
        <taxon>Spermatophyta</taxon>
        <taxon>Magnoliopsida</taxon>
        <taxon>eudicotyledons</taxon>
        <taxon>Gunneridae</taxon>
        <taxon>Pentapetalae</taxon>
        <taxon>asterids</taxon>
        <taxon>campanulids</taxon>
        <taxon>Asterales</taxon>
        <taxon>Asteraceae</taxon>
        <taxon>Asteroideae</taxon>
        <taxon>Heliantheae alliance</taxon>
        <taxon>Tageteae</taxon>
        <taxon>Tagetes</taxon>
    </lineage>
</organism>
<sequence length="519" mass="59244">MHFTLIILQLLFFRTRNITHWHNFQSIIMELGSIVDFLENKVMLVTGATGFLAKIFVEKILRVQPNVKKLYLLVRAADGKSALQRFNTEAVAKDLFKLLKEKHGTNLQPFLAEKVTLVAGDITCEDLGVQDSSLKAEMWRDVDVVVNAAATTNFDERYDVALNLNTFGAKNVLNFAQKCVNIKLLLHISTAYVSGEKPGLILETPYYLGESLNGRNGLDIDEEKKILEYKLKELKSHNASDELINLAMKDLGMQRANHYGWPNTYVFTKALGEMIIGHLKGDMPVVIIRPTIVTSTFKEPFPGWVEGIRTIDSLALGYAKGRLTCFLGNPEGIYDVVPADMVVNAMITAMVANANLTCSEAIYHVGSSVSNPLKFATFQKCAFRYFTDYPWIGKDGKHVMVGEVTVLNSMSSFYRYVGLRYLLPLLILRFINFILCRAFDDTYKNLNRKINFVLRLVDLYKPYLFTKCFYDDMNTEKLRRVLRVSGNEESIFYFDPRIINWDNYFEGIHLPGLRQREFK</sequence>
<dbReference type="Pfam" id="PF03015">
    <property type="entry name" value="Sterile"/>
    <property type="match status" value="1"/>
</dbReference>
<evidence type="ECO:0000259" key="7">
    <source>
        <dbReference type="Pfam" id="PF07993"/>
    </source>
</evidence>
<keyword evidence="2 4" id="KW-0444">Lipid biosynthesis</keyword>
<dbReference type="GO" id="GO:0102965">
    <property type="term" value="F:alcohol-forming long-chain fatty acyl-CoA reductase activity"/>
    <property type="evidence" value="ECO:0007669"/>
    <property type="project" value="UniProtKB-EC"/>
</dbReference>
<comment type="function">
    <text evidence="4">Catalyzes the reduction of fatty acyl-CoA to fatty alcohols.</text>
</comment>
<dbReference type="CDD" id="cd09071">
    <property type="entry name" value="FAR_C"/>
    <property type="match status" value="1"/>
</dbReference>
<evidence type="ECO:0000256" key="4">
    <source>
        <dbReference type="RuleBase" id="RU363097"/>
    </source>
</evidence>
<comment type="similarity">
    <text evidence="1 4">Belongs to the fatty acyl-CoA reductase family.</text>
</comment>
<evidence type="ECO:0000259" key="6">
    <source>
        <dbReference type="Pfam" id="PF03015"/>
    </source>
</evidence>
<comment type="caution">
    <text evidence="8">The sequence shown here is derived from an EMBL/GenBank/DDBJ whole genome shotgun (WGS) entry which is preliminary data.</text>
</comment>
<keyword evidence="4" id="KW-0812">Transmembrane</keyword>
<keyword evidence="9" id="KW-1185">Reference proteome</keyword>
<dbReference type="GO" id="GO:0035336">
    <property type="term" value="P:long-chain fatty-acyl-CoA metabolic process"/>
    <property type="evidence" value="ECO:0007669"/>
    <property type="project" value="TreeGrafter"/>
</dbReference>
<feature type="domain" description="Fatty acyl-CoA reductase C-terminal" evidence="6">
    <location>
        <begin position="421"/>
        <end position="515"/>
    </location>
</feature>
<name>A0AAD8P0X5_TARER</name>
<evidence type="ECO:0000256" key="3">
    <source>
        <dbReference type="ARBA" id="ARBA00023098"/>
    </source>
</evidence>
<keyword evidence="3 4" id="KW-0443">Lipid metabolism</keyword>
<dbReference type="EMBL" id="JAUHHV010000001">
    <property type="protein sequence ID" value="KAK1435075.1"/>
    <property type="molecule type" value="Genomic_DNA"/>
</dbReference>
<keyword evidence="4" id="KW-0521">NADP</keyword>
<dbReference type="EC" id="1.2.1.84" evidence="4"/>
<reference evidence="8" key="1">
    <citation type="journal article" date="2023" name="bioRxiv">
        <title>Improved chromosome-level genome assembly for marigold (Tagetes erecta).</title>
        <authorList>
            <person name="Jiang F."/>
            <person name="Yuan L."/>
            <person name="Wang S."/>
            <person name="Wang H."/>
            <person name="Xu D."/>
            <person name="Wang A."/>
            <person name="Fan W."/>
        </authorList>
    </citation>
    <scope>NUCLEOTIDE SEQUENCE</scope>
    <source>
        <strain evidence="8">WSJ</strain>
        <tissue evidence="8">Leaf</tissue>
    </source>
</reference>
<comment type="catalytic activity">
    <reaction evidence="4">
        <text>a long-chain fatty acyl-CoA + 2 NADPH + 2 H(+) = a long-chain primary fatty alcohol + 2 NADP(+) + CoA</text>
        <dbReference type="Rhea" id="RHEA:52716"/>
        <dbReference type="ChEBI" id="CHEBI:15378"/>
        <dbReference type="ChEBI" id="CHEBI:57287"/>
        <dbReference type="ChEBI" id="CHEBI:57783"/>
        <dbReference type="ChEBI" id="CHEBI:58349"/>
        <dbReference type="ChEBI" id="CHEBI:77396"/>
        <dbReference type="ChEBI" id="CHEBI:83139"/>
        <dbReference type="EC" id="1.2.1.84"/>
    </reaction>
</comment>
<dbReference type="PANTHER" id="PTHR11011">
    <property type="entry name" value="MALE STERILITY PROTEIN 2-RELATED"/>
    <property type="match status" value="1"/>
</dbReference>
<keyword evidence="5" id="KW-0732">Signal</keyword>
<evidence type="ECO:0000256" key="1">
    <source>
        <dbReference type="ARBA" id="ARBA00005928"/>
    </source>
</evidence>
<evidence type="ECO:0000256" key="5">
    <source>
        <dbReference type="SAM" id="SignalP"/>
    </source>
</evidence>
<accession>A0AAD8P0X5</accession>
<keyword evidence="4" id="KW-0560">Oxidoreductase</keyword>
<feature type="signal peptide" evidence="5">
    <location>
        <begin position="1"/>
        <end position="19"/>
    </location>
</feature>